<protein>
    <recommendedName>
        <fullName evidence="3">DNA-directed RNA polymerase III subunit RPC9</fullName>
    </recommendedName>
</protein>
<comment type="subcellular location">
    <subcellularLocation>
        <location evidence="1">Nucleus</location>
    </subcellularLocation>
</comment>
<evidence type="ECO:0000256" key="2">
    <source>
        <dbReference type="ARBA" id="ARBA00006898"/>
    </source>
</evidence>
<proteinExistence type="inferred from homology"/>
<dbReference type="PANTHER" id="PTHR15561">
    <property type="entry name" value="CALCITONIN GENE-RELATED PEPTIDE-RECEPTOR COMPONENT PROTEIN"/>
    <property type="match status" value="1"/>
</dbReference>
<accession>A0A1Z5KRS0</accession>
<evidence type="ECO:0000313" key="10">
    <source>
        <dbReference type="Proteomes" id="UP000198406"/>
    </source>
</evidence>
<evidence type="ECO:0000259" key="8">
    <source>
        <dbReference type="SMART" id="SM00657"/>
    </source>
</evidence>
<reference evidence="9 10" key="1">
    <citation type="journal article" date="2015" name="Plant Cell">
        <title>Oil accumulation by the oleaginous diatom Fistulifera solaris as revealed by the genome and transcriptome.</title>
        <authorList>
            <person name="Tanaka T."/>
            <person name="Maeda Y."/>
            <person name="Veluchamy A."/>
            <person name="Tanaka M."/>
            <person name="Abida H."/>
            <person name="Marechal E."/>
            <person name="Bowler C."/>
            <person name="Muto M."/>
            <person name="Sunaga Y."/>
            <person name="Tanaka M."/>
            <person name="Yoshino T."/>
            <person name="Taniguchi T."/>
            <person name="Fukuda Y."/>
            <person name="Nemoto M."/>
            <person name="Matsumoto M."/>
            <person name="Wong P.S."/>
            <person name="Aburatani S."/>
            <person name="Fujibuchi W."/>
        </authorList>
    </citation>
    <scope>NUCLEOTIDE SEQUENCE [LARGE SCALE GENOMIC DNA]</scope>
    <source>
        <strain evidence="9 10">JPCC DA0580</strain>
    </source>
</reference>
<dbReference type="Proteomes" id="UP000198406">
    <property type="component" value="Unassembled WGS sequence"/>
</dbReference>
<dbReference type="InterPro" id="IPR005574">
    <property type="entry name" value="Rpb4/RPC9"/>
</dbReference>
<keyword evidence="10" id="KW-1185">Reference proteome</keyword>
<evidence type="ECO:0000256" key="4">
    <source>
        <dbReference type="ARBA" id="ARBA00022478"/>
    </source>
</evidence>
<dbReference type="Gene3D" id="1.20.1250.40">
    <property type="match status" value="1"/>
</dbReference>
<evidence type="ECO:0000313" key="9">
    <source>
        <dbReference type="EMBL" id="GAX28795.1"/>
    </source>
</evidence>
<feature type="compositionally biased region" description="Polar residues" evidence="7">
    <location>
        <begin position="137"/>
        <end position="156"/>
    </location>
</feature>
<dbReference type="SMART" id="SM00657">
    <property type="entry name" value="RPOL4c"/>
    <property type="match status" value="1"/>
</dbReference>
<dbReference type="PANTHER" id="PTHR15561:SF0">
    <property type="entry name" value="DNA-DIRECTED RNA POLYMERASE III SUBUNIT RPC9"/>
    <property type="match status" value="1"/>
</dbReference>
<feature type="region of interest" description="Disordered" evidence="7">
    <location>
        <begin position="134"/>
        <end position="164"/>
    </location>
</feature>
<comment type="similarity">
    <text evidence="2">Belongs to the eukaryotic RPC9 RNA polymerase subunit family.</text>
</comment>
<dbReference type="GO" id="GO:0006384">
    <property type="term" value="P:transcription initiation at RNA polymerase III promoter"/>
    <property type="evidence" value="ECO:0007669"/>
    <property type="project" value="InterPro"/>
</dbReference>
<name>A0A1Z5KRS0_FISSO</name>
<keyword evidence="4" id="KW-0240">DNA-directed RNA polymerase</keyword>
<feature type="region of interest" description="Disordered" evidence="7">
    <location>
        <begin position="66"/>
        <end position="85"/>
    </location>
</feature>
<keyword evidence="6" id="KW-0539">Nucleus</keyword>
<dbReference type="InterPro" id="IPR010997">
    <property type="entry name" value="HRDC-like_sf"/>
</dbReference>
<comment type="caution">
    <text evidence="9">The sequence shown here is derived from an EMBL/GenBank/DDBJ whole genome shotgun (WGS) entry which is preliminary data.</text>
</comment>
<evidence type="ECO:0000256" key="1">
    <source>
        <dbReference type="ARBA" id="ARBA00004123"/>
    </source>
</evidence>
<sequence length="164" mass="18750">MPTIKQETRPPVLISNQEVMEILERRMKNRPNKRKRPSKLQHCEWIEEKVVQHLQQTPCVRLNASRRDELRSSLQSSKKSSTGFALTDAESLQIVNSMPTEPVELHLLVEDLHARMTDRQQKELLQFIASFSKEEAATSTPNTNQDALDGTVNETGNMAIKDET</sequence>
<dbReference type="InterPro" id="IPR006590">
    <property type="entry name" value="RNA_pol_Rpb4/RPC9_core"/>
</dbReference>
<evidence type="ECO:0000256" key="5">
    <source>
        <dbReference type="ARBA" id="ARBA00023163"/>
    </source>
</evidence>
<dbReference type="AlphaFoldDB" id="A0A1Z5KRS0"/>
<dbReference type="InterPro" id="IPR038846">
    <property type="entry name" value="RPC9"/>
</dbReference>
<evidence type="ECO:0000256" key="7">
    <source>
        <dbReference type="SAM" id="MobiDB-lite"/>
    </source>
</evidence>
<dbReference type="GO" id="GO:0005666">
    <property type="term" value="C:RNA polymerase III complex"/>
    <property type="evidence" value="ECO:0007669"/>
    <property type="project" value="InterPro"/>
</dbReference>
<dbReference type="Pfam" id="PF03874">
    <property type="entry name" value="RNA_pol_Rpb4"/>
    <property type="match status" value="1"/>
</dbReference>
<gene>
    <name evidence="9" type="ORF">FisN_34Hh005</name>
</gene>
<dbReference type="SUPFAM" id="SSF47819">
    <property type="entry name" value="HRDC-like"/>
    <property type="match status" value="1"/>
</dbReference>
<dbReference type="EMBL" id="BDSP01000280">
    <property type="protein sequence ID" value="GAX28795.1"/>
    <property type="molecule type" value="Genomic_DNA"/>
</dbReference>
<dbReference type="GO" id="GO:0000166">
    <property type="term" value="F:nucleotide binding"/>
    <property type="evidence" value="ECO:0007669"/>
    <property type="project" value="InterPro"/>
</dbReference>
<feature type="domain" description="RNA polymerase Rpb4/RPC9 core" evidence="8">
    <location>
        <begin position="2"/>
        <end position="135"/>
    </location>
</feature>
<keyword evidence="5" id="KW-0804">Transcription</keyword>
<organism evidence="9 10">
    <name type="scientific">Fistulifera solaris</name>
    <name type="common">Oleaginous diatom</name>
    <dbReference type="NCBI Taxonomy" id="1519565"/>
    <lineage>
        <taxon>Eukaryota</taxon>
        <taxon>Sar</taxon>
        <taxon>Stramenopiles</taxon>
        <taxon>Ochrophyta</taxon>
        <taxon>Bacillariophyta</taxon>
        <taxon>Bacillariophyceae</taxon>
        <taxon>Bacillariophycidae</taxon>
        <taxon>Naviculales</taxon>
        <taxon>Naviculaceae</taxon>
        <taxon>Fistulifera</taxon>
    </lineage>
</organism>
<dbReference type="InParanoid" id="A0A1Z5KRS0"/>
<dbReference type="OrthoDB" id="1746530at2759"/>
<evidence type="ECO:0000256" key="6">
    <source>
        <dbReference type="ARBA" id="ARBA00023242"/>
    </source>
</evidence>
<dbReference type="InterPro" id="IPR038324">
    <property type="entry name" value="Rpb4/RPC9_sf"/>
</dbReference>
<evidence type="ECO:0000256" key="3">
    <source>
        <dbReference type="ARBA" id="ARBA00016672"/>
    </source>
</evidence>
<feature type="compositionally biased region" description="Low complexity" evidence="7">
    <location>
        <begin position="72"/>
        <end position="81"/>
    </location>
</feature>